<accession>A0A255H594</accession>
<dbReference type="OrthoDB" id="3531194at2"/>
<name>A0A255H594_9ACTN</name>
<proteinExistence type="predicted"/>
<dbReference type="PANTHER" id="PTHR35525">
    <property type="entry name" value="BLL6575 PROTEIN"/>
    <property type="match status" value="1"/>
</dbReference>
<comment type="caution">
    <text evidence="2">The sequence shown here is derived from an EMBL/GenBank/DDBJ whole genome shotgun (WGS) entry which is preliminary data.</text>
</comment>
<dbReference type="Proteomes" id="UP000216311">
    <property type="component" value="Unassembled WGS sequence"/>
</dbReference>
<sequence>MIFEHDVEVSLQAAADLINTAHEPDTLTTVEELADFVDRWRYSGVFAGTAEELDQVRRIRPRLEELWITDEFEAVRRTNDFLRRYRALPQLARHDGFDWHIHAARTDAPLADRLVVELAMAMVDVVRDKELSRLQRCAAEDCDNVLVDLSRNRSRRFCDAGCGNRANVAAYRARQRGEA</sequence>
<dbReference type="Pfam" id="PF11706">
    <property type="entry name" value="zf-CGNR"/>
    <property type="match status" value="1"/>
</dbReference>
<dbReference type="SUPFAM" id="SSF160904">
    <property type="entry name" value="Jann2411-like"/>
    <property type="match status" value="1"/>
</dbReference>
<dbReference type="AlphaFoldDB" id="A0A255H594"/>
<dbReference type="InterPro" id="IPR010852">
    <property type="entry name" value="ABATE"/>
</dbReference>
<dbReference type="Gene3D" id="1.10.3300.10">
    <property type="entry name" value="Jann2411-like domain"/>
    <property type="match status" value="1"/>
</dbReference>
<protein>
    <submittedName>
        <fullName evidence="2">RNA-binding protein</fullName>
    </submittedName>
</protein>
<dbReference type="RefSeq" id="WP_094363433.1">
    <property type="nucleotide sequence ID" value="NZ_NMVQ01000009.1"/>
</dbReference>
<feature type="domain" description="Zinc finger CGNR" evidence="1">
    <location>
        <begin position="133"/>
        <end position="175"/>
    </location>
</feature>
<reference evidence="2 3" key="1">
    <citation type="submission" date="2017-07" db="EMBL/GenBank/DDBJ databases">
        <title>Draft whole genome sequences of clinical Proprionibacteriaceae strains.</title>
        <authorList>
            <person name="Bernier A.-M."/>
            <person name="Bernard K."/>
            <person name="Domingo M.-C."/>
        </authorList>
    </citation>
    <scope>NUCLEOTIDE SEQUENCE [LARGE SCALE GENOMIC DNA]</scope>
    <source>
        <strain evidence="2 3">NML 130396</strain>
    </source>
</reference>
<dbReference type="EMBL" id="NMVQ01000009">
    <property type="protein sequence ID" value="OYO22787.1"/>
    <property type="molecule type" value="Genomic_DNA"/>
</dbReference>
<dbReference type="PANTHER" id="PTHR35525:SF3">
    <property type="entry name" value="BLL6575 PROTEIN"/>
    <property type="match status" value="1"/>
</dbReference>
<evidence type="ECO:0000259" key="1">
    <source>
        <dbReference type="Pfam" id="PF11706"/>
    </source>
</evidence>
<keyword evidence="3" id="KW-1185">Reference proteome</keyword>
<organism evidence="2 3">
    <name type="scientific">Enemella dayhoffiae</name>
    <dbReference type="NCBI Taxonomy" id="2016507"/>
    <lineage>
        <taxon>Bacteria</taxon>
        <taxon>Bacillati</taxon>
        <taxon>Actinomycetota</taxon>
        <taxon>Actinomycetes</taxon>
        <taxon>Propionibacteriales</taxon>
        <taxon>Propionibacteriaceae</taxon>
        <taxon>Enemella</taxon>
    </lineage>
</organism>
<dbReference type="Pfam" id="PF07336">
    <property type="entry name" value="ABATE"/>
    <property type="match status" value="1"/>
</dbReference>
<gene>
    <name evidence="2" type="ORF">CGZ93_06990</name>
</gene>
<evidence type="ECO:0000313" key="2">
    <source>
        <dbReference type="EMBL" id="OYO22787.1"/>
    </source>
</evidence>
<dbReference type="InterPro" id="IPR021005">
    <property type="entry name" value="Znf_CGNR"/>
</dbReference>
<dbReference type="InterPro" id="IPR023286">
    <property type="entry name" value="ABATE_dom_sf"/>
</dbReference>
<evidence type="ECO:0000313" key="3">
    <source>
        <dbReference type="Proteomes" id="UP000216311"/>
    </source>
</evidence>